<dbReference type="RefSeq" id="WP_105543748.1">
    <property type="nucleotide sequence ID" value="NZ_JBBGZH010000002.1"/>
</dbReference>
<dbReference type="Pfam" id="PF01135">
    <property type="entry name" value="PCMT"/>
    <property type="match status" value="1"/>
</dbReference>
<dbReference type="EMBL" id="JBBGZH010000002">
    <property type="protein sequence ID" value="MEJ5021291.1"/>
    <property type="molecule type" value="Genomic_DNA"/>
</dbReference>
<name>A0ABU8PGC0_9HYPH</name>
<gene>
    <name evidence="1" type="ORF">WH297_16345</name>
</gene>
<protein>
    <submittedName>
        <fullName evidence="1">Uncharacterized protein</fullName>
    </submittedName>
</protein>
<dbReference type="Proteomes" id="UP001375812">
    <property type="component" value="Unassembled WGS sequence"/>
</dbReference>
<evidence type="ECO:0000313" key="1">
    <source>
        <dbReference type="EMBL" id="MEJ5021291.1"/>
    </source>
</evidence>
<reference evidence="1 2" key="1">
    <citation type="submission" date="2023-12" db="EMBL/GenBank/DDBJ databases">
        <title>Gut-associated functions are favored during microbiome assembly across C. elegans life.</title>
        <authorList>
            <person name="Zimmermann J."/>
        </authorList>
    </citation>
    <scope>NUCLEOTIDE SEQUENCE [LARGE SCALE GENOMIC DNA]</scope>
    <source>
        <strain evidence="1 2">MYb71</strain>
    </source>
</reference>
<dbReference type="InterPro" id="IPR029063">
    <property type="entry name" value="SAM-dependent_MTases_sf"/>
</dbReference>
<accession>A0ABU8PGC0</accession>
<dbReference type="Gene3D" id="3.40.50.150">
    <property type="entry name" value="Vaccinia Virus protein VP39"/>
    <property type="match status" value="1"/>
</dbReference>
<organism evidence="1 2">
    <name type="scientific">Ochrobactrum vermis</name>
    <dbReference type="NCBI Taxonomy" id="1827297"/>
    <lineage>
        <taxon>Bacteria</taxon>
        <taxon>Pseudomonadati</taxon>
        <taxon>Pseudomonadota</taxon>
        <taxon>Alphaproteobacteria</taxon>
        <taxon>Hyphomicrobiales</taxon>
        <taxon>Brucellaceae</taxon>
        <taxon>Brucella/Ochrobactrum group</taxon>
        <taxon>Ochrobactrum</taxon>
    </lineage>
</organism>
<keyword evidence="2" id="KW-1185">Reference proteome</keyword>
<comment type="caution">
    <text evidence="1">The sequence shown here is derived from an EMBL/GenBank/DDBJ whole genome shotgun (WGS) entry which is preliminary data.</text>
</comment>
<proteinExistence type="predicted"/>
<sequence>MRAGNYRQAARNKFVNEGFIEFVYKGMPLPIKNGQTISQPCITASMITTTRPNGAERVIETGMARAAAIIVQTTF</sequence>
<evidence type="ECO:0000313" key="2">
    <source>
        <dbReference type="Proteomes" id="UP001375812"/>
    </source>
</evidence>